<dbReference type="Proteomes" id="UP001295469">
    <property type="component" value="Chromosome A03"/>
</dbReference>
<protein>
    <submittedName>
        <fullName evidence="1">(rape) hypothetical protein</fullName>
    </submittedName>
</protein>
<accession>A0A816VW61</accession>
<proteinExistence type="predicted"/>
<gene>
    <name evidence="1" type="ORF">DARMORV10_A03P29360.1</name>
</gene>
<feature type="non-terminal residue" evidence="1">
    <location>
        <position position="1"/>
    </location>
</feature>
<sequence>IITADQVSYKLRVLFQKTTVIRSLLFLVRRISSNSSSLDFTSVYRIFRVF</sequence>
<evidence type="ECO:0000313" key="1">
    <source>
        <dbReference type="EMBL" id="CAF2125207.1"/>
    </source>
</evidence>
<dbReference type="EMBL" id="HG994357">
    <property type="protein sequence ID" value="CAF2125207.1"/>
    <property type="molecule type" value="Genomic_DNA"/>
</dbReference>
<reference evidence="1" key="1">
    <citation type="submission" date="2021-01" db="EMBL/GenBank/DDBJ databases">
        <authorList>
            <consortium name="Genoscope - CEA"/>
            <person name="William W."/>
        </authorList>
    </citation>
    <scope>NUCLEOTIDE SEQUENCE</scope>
</reference>
<name>A0A816VW61_BRANA</name>
<organism evidence="1">
    <name type="scientific">Brassica napus</name>
    <name type="common">Rape</name>
    <dbReference type="NCBI Taxonomy" id="3708"/>
    <lineage>
        <taxon>Eukaryota</taxon>
        <taxon>Viridiplantae</taxon>
        <taxon>Streptophyta</taxon>
        <taxon>Embryophyta</taxon>
        <taxon>Tracheophyta</taxon>
        <taxon>Spermatophyta</taxon>
        <taxon>Magnoliopsida</taxon>
        <taxon>eudicotyledons</taxon>
        <taxon>Gunneridae</taxon>
        <taxon>Pentapetalae</taxon>
        <taxon>rosids</taxon>
        <taxon>malvids</taxon>
        <taxon>Brassicales</taxon>
        <taxon>Brassicaceae</taxon>
        <taxon>Brassiceae</taxon>
        <taxon>Brassica</taxon>
    </lineage>
</organism>
<dbReference type="AlphaFoldDB" id="A0A816VW61"/>